<feature type="chain" id="PRO_5046105874" evidence="1">
    <location>
        <begin position="24"/>
        <end position="104"/>
    </location>
</feature>
<keyword evidence="3" id="KW-1185">Reference proteome</keyword>
<keyword evidence="1" id="KW-0732">Signal</keyword>
<feature type="signal peptide" evidence="1">
    <location>
        <begin position="1"/>
        <end position="23"/>
    </location>
</feature>
<evidence type="ECO:0000256" key="1">
    <source>
        <dbReference type="SAM" id="SignalP"/>
    </source>
</evidence>
<reference evidence="2 3" key="1">
    <citation type="submission" date="2024-04" db="EMBL/GenBank/DDBJ databases">
        <title>Phyllosticta paracitricarpa is synonymous to the EU quarantine fungus P. citricarpa based on phylogenomic analyses.</title>
        <authorList>
            <consortium name="Lawrence Berkeley National Laboratory"/>
            <person name="Van Ingen-Buijs V.A."/>
            <person name="Van Westerhoven A.C."/>
            <person name="Haridas S."/>
            <person name="Skiadas P."/>
            <person name="Martin F."/>
            <person name="Groenewald J.Z."/>
            <person name="Crous P.W."/>
            <person name="Seidl M.F."/>
        </authorList>
    </citation>
    <scope>NUCLEOTIDE SEQUENCE [LARGE SCALE GENOMIC DNA]</scope>
    <source>
        <strain evidence="2 3">CBS 123374</strain>
    </source>
</reference>
<gene>
    <name evidence="2" type="ORF">HDK90DRAFT_117420</name>
</gene>
<dbReference type="EMBL" id="JBBWRZ010000014">
    <property type="protein sequence ID" value="KAK8223316.1"/>
    <property type="molecule type" value="Genomic_DNA"/>
</dbReference>
<evidence type="ECO:0000313" key="2">
    <source>
        <dbReference type="EMBL" id="KAK8223316.1"/>
    </source>
</evidence>
<name>A0ABR1YAS2_9PEZI</name>
<evidence type="ECO:0000313" key="3">
    <source>
        <dbReference type="Proteomes" id="UP001492380"/>
    </source>
</evidence>
<sequence>MSTPAWCRAQIIWAHEVSFGVCALVRCQTDLAVLTCESDHDRLVGSQPCAACAVVSDLTDRLDGRQSDGTCAAKSTPSRPYSDLITRRTKGDGGCCQGQGSLAS</sequence>
<comment type="caution">
    <text evidence="2">The sequence shown here is derived from an EMBL/GenBank/DDBJ whole genome shotgun (WGS) entry which is preliminary data.</text>
</comment>
<dbReference type="Proteomes" id="UP001492380">
    <property type="component" value="Unassembled WGS sequence"/>
</dbReference>
<proteinExistence type="predicted"/>
<protein>
    <submittedName>
        <fullName evidence="2">Uncharacterized protein</fullName>
    </submittedName>
</protein>
<organism evidence="2 3">
    <name type="scientific">Phyllosticta capitalensis</name>
    <dbReference type="NCBI Taxonomy" id="121624"/>
    <lineage>
        <taxon>Eukaryota</taxon>
        <taxon>Fungi</taxon>
        <taxon>Dikarya</taxon>
        <taxon>Ascomycota</taxon>
        <taxon>Pezizomycotina</taxon>
        <taxon>Dothideomycetes</taxon>
        <taxon>Dothideomycetes incertae sedis</taxon>
        <taxon>Botryosphaeriales</taxon>
        <taxon>Phyllostictaceae</taxon>
        <taxon>Phyllosticta</taxon>
    </lineage>
</organism>
<accession>A0ABR1YAS2</accession>